<dbReference type="PANTHER" id="PTHR42933">
    <property type="entry name" value="SLR6095 PROTEIN"/>
    <property type="match status" value="1"/>
</dbReference>
<dbReference type="GO" id="GO:0032259">
    <property type="term" value="P:methylation"/>
    <property type="evidence" value="ECO:0007669"/>
    <property type="project" value="UniProtKB-KW"/>
</dbReference>
<sequence>MATGKRARSQLKPLVAASPQSEVEAYHFIRENLKEVGWVVKNPSRYSEGQVWTQNQCFEHPVLKSALKLMRPENIVKLSETKVWVIEAKSRKAALGQALKEAENDYAAPINKGRGIKAVLISGVAGNDESGYEVRTKMLVRGRYESVTINGVEATGLLDPRTVETLLISGSPDIADYQVNEELFLRAAEQINATLHNGGINKNDRSRVMAALLLALVETASLDLEGDLPVLIGDINNRTDSALRRHGKREFHPFVKIEPPTNPDSHVKYKAAIVRTIQQLLDLNIKSAMNSGTDVLGKFYEVFLRYGNGAKEIGIVLTPRHITRFAVDAVGVSPSDLVFDPACGTGGFLVAAFDHVRAKTKGAPLERFKRFGLFGIEQESSVAALAIVNMIFRGDGKNNIVEADCFNRFLTRSTNDGHATAQYVKAKPKLGEEPITRVFMNPPFALKKSDEHEWRFVETALKSMADGALLLAIVPMSVVSEGGSAGAWRRPLLEHHSVVAVVSLPEELFYPVAVQAVAIILRKGVPHRAEQPVLWARVVNDGYRKSKGKRLPVPGVNDLDALKPKLRAFIADPDEPIEGEPARIKISPLDLSDPILELAPEAYLDSQVPTSKELQSRLDVQVRENIAALVSLDLKSTSVGSGGIVDAAVGLSPISEEFPKRYSKFGEYSLNSLFELEAGDYHNLNSLEGGYSRGLVRGWEQWNCRFLRNS</sequence>
<dbReference type="PANTHER" id="PTHR42933:SF3">
    <property type="entry name" value="TYPE I RESTRICTION ENZYME MJAVIII METHYLASE SUBUNIT"/>
    <property type="match status" value="1"/>
</dbReference>
<dbReference type="EMBL" id="CATZAZ010000002">
    <property type="protein sequence ID" value="CAJ0783969.1"/>
    <property type="molecule type" value="Genomic_DNA"/>
</dbReference>
<evidence type="ECO:0000256" key="2">
    <source>
        <dbReference type="ARBA" id="ARBA00011900"/>
    </source>
</evidence>
<proteinExistence type="inferred from homology"/>
<dbReference type="Gene3D" id="3.40.50.150">
    <property type="entry name" value="Vaccinia Virus protein VP39"/>
    <property type="match status" value="1"/>
</dbReference>
<keyword evidence="4" id="KW-0808">Transferase</keyword>
<comment type="catalytic activity">
    <reaction evidence="7">
        <text>a 2'-deoxyadenosine in DNA + S-adenosyl-L-methionine = an N(6)-methyl-2'-deoxyadenosine in DNA + S-adenosyl-L-homocysteine + H(+)</text>
        <dbReference type="Rhea" id="RHEA:15197"/>
        <dbReference type="Rhea" id="RHEA-COMP:12418"/>
        <dbReference type="Rhea" id="RHEA-COMP:12419"/>
        <dbReference type="ChEBI" id="CHEBI:15378"/>
        <dbReference type="ChEBI" id="CHEBI:57856"/>
        <dbReference type="ChEBI" id="CHEBI:59789"/>
        <dbReference type="ChEBI" id="CHEBI:90615"/>
        <dbReference type="ChEBI" id="CHEBI:90616"/>
        <dbReference type="EC" id="2.1.1.72"/>
    </reaction>
</comment>
<dbReference type="InterPro" id="IPR051537">
    <property type="entry name" value="DNA_Adenine_Mtase"/>
</dbReference>
<dbReference type="GO" id="GO:0003677">
    <property type="term" value="F:DNA binding"/>
    <property type="evidence" value="ECO:0007669"/>
    <property type="project" value="InterPro"/>
</dbReference>
<dbReference type="RefSeq" id="WP_009239345.1">
    <property type="nucleotide sequence ID" value="NZ_CATZAZ010000002.1"/>
</dbReference>
<evidence type="ECO:0000313" key="10">
    <source>
        <dbReference type="Proteomes" id="UP001189756"/>
    </source>
</evidence>
<organism evidence="9 10">
    <name type="scientific">Ralstonia thomasii</name>
    <dbReference type="NCBI Taxonomy" id="3058596"/>
    <lineage>
        <taxon>Bacteria</taxon>
        <taxon>Pseudomonadati</taxon>
        <taxon>Pseudomonadota</taxon>
        <taxon>Betaproteobacteria</taxon>
        <taxon>Burkholderiales</taxon>
        <taxon>Burkholderiaceae</taxon>
        <taxon>Ralstonia</taxon>
    </lineage>
</organism>
<evidence type="ECO:0000256" key="6">
    <source>
        <dbReference type="ARBA" id="ARBA00022747"/>
    </source>
</evidence>
<dbReference type="GeneID" id="61388380"/>
<evidence type="ECO:0000256" key="3">
    <source>
        <dbReference type="ARBA" id="ARBA00022603"/>
    </source>
</evidence>
<dbReference type="GO" id="GO:0009007">
    <property type="term" value="F:site-specific DNA-methyltransferase (adenine-specific) activity"/>
    <property type="evidence" value="ECO:0007669"/>
    <property type="project" value="UniProtKB-EC"/>
</dbReference>
<reference evidence="9" key="1">
    <citation type="submission" date="2023-07" db="EMBL/GenBank/DDBJ databases">
        <authorList>
            <person name="Peeters C."/>
        </authorList>
    </citation>
    <scope>NUCLEOTIDE SEQUENCE</scope>
    <source>
        <strain evidence="9">R-77560</strain>
    </source>
</reference>
<dbReference type="SUPFAM" id="SSF53335">
    <property type="entry name" value="S-adenosyl-L-methionine-dependent methyltransferases"/>
    <property type="match status" value="1"/>
</dbReference>
<evidence type="ECO:0000256" key="1">
    <source>
        <dbReference type="ARBA" id="ARBA00006594"/>
    </source>
</evidence>
<gene>
    <name evidence="9" type="ORF">R77560_01099</name>
</gene>
<evidence type="ECO:0000313" key="9">
    <source>
        <dbReference type="EMBL" id="CAJ0783969.1"/>
    </source>
</evidence>
<dbReference type="GO" id="GO:0008170">
    <property type="term" value="F:N-methyltransferase activity"/>
    <property type="evidence" value="ECO:0007669"/>
    <property type="project" value="InterPro"/>
</dbReference>
<dbReference type="InterPro" id="IPR029063">
    <property type="entry name" value="SAM-dependent_MTases_sf"/>
</dbReference>
<keyword evidence="3" id="KW-0489">Methyltransferase</keyword>
<dbReference type="AlphaFoldDB" id="A0AAD2EZN8"/>
<dbReference type="InterPro" id="IPR003356">
    <property type="entry name" value="DNA_methylase_A-5"/>
</dbReference>
<keyword evidence="6" id="KW-0680">Restriction system</keyword>
<keyword evidence="5" id="KW-0949">S-adenosyl-L-methionine</keyword>
<dbReference type="GO" id="GO:0009307">
    <property type="term" value="P:DNA restriction-modification system"/>
    <property type="evidence" value="ECO:0007669"/>
    <property type="project" value="UniProtKB-KW"/>
</dbReference>
<name>A0AAD2EZN8_9RALS</name>
<evidence type="ECO:0000256" key="5">
    <source>
        <dbReference type="ARBA" id="ARBA00022691"/>
    </source>
</evidence>
<comment type="caution">
    <text evidence="9">The sequence shown here is derived from an EMBL/GenBank/DDBJ whole genome shotgun (WGS) entry which is preliminary data.</text>
</comment>
<dbReference type="Proteomes" id="UP001189756">
    <property type="component" value="Unassembled WGS sequence"/>
</dbReference>
<evidence type="ECO:0000256" key="7">
    <source>
        <dbReference type="ARBA" id="ARBA00047942"/>
    </source>
</evidence>
<dbReference type="PRINTS" id="PR00507">
    <property type="entry name" value="N12N6MTFRASE"/>
</dbReference>
<dbReference type="EC" id="2.1.1.72" evidence="2"/>
<dbReference type="Pfam" id="PF02384">
    <property type="entry name" value="N6_Mtase"/>
    <property type="match status" value="1"/>
</dbReference>
<accession>A0AAD2EZN8</accession>
<protein>
    <recommendedName>
        <fullName evidence="2">site-specific DNA-methyltransferase (adenine-specific)</fullName>
        <ecNumber evidence="2">2.1.1.72</ecNumber>
    </recommendedName>
</protein>
<feature type="domain" description="DNA methylase adenine-specific" evidence="8">
    <location>
        <begin position="293"/>
        <end position="545"/>
    </location>
</feature>
<evidence type="ECO:0000256" key="4">
    <source>
        <dbReference type="ARBA" id="ARBA00022679"/>
    </source>
</evidence>
<comment type="similarity">
    <text evidence="1">Belongs to the N(4)/N(6)-methyltransferase family.</text>
</comment>
<evidence type="ECO:0000259" key="8">
    <source>
        <dbReference type="Pfam" id="PF02384"/>
    </source>
</evidence>